<name>A0A9Q6MV39_9STAP</name>
<reference evidence="1 2" key="1">
    <citation type="journal article" date="2016" name="Front. Microbiol.">
        <title>Comprehensive Phylogenetic Analysis of Bovine Non-aureus Staphylococci Species Based on Whole-Genome Sequencing.</title>
        <authorList>
            <person name="Naushad S."/>
            <person name="Barkema H.W."/>
            <person name="Luby C."/>
            <person name="Condas L.A."/>
            <person name="Nobrega D.B."/>
            <person name="Carson D.A."/>
            <person name="De Buck J."/>
        </authorList>
    </citation>
    <scope>NUCLEOTIDE SEQUENCE [LARGE SCALE GENOMIC DNA]</scope>
    <source>
        <strain evidence="1 2">SNUC 1231</strain>
    </source>
</reference>
<sequence>MSKELKYPVPPFTKETALEKVKMAQDAWNTKDPEKVCLAYTKDSAWRNRTDFFEGREAIKDFLTKKWQKELDYKLMKELWSYTDNKISVRFEYEWRHADTNDWMRTHGNEHWEFNDDGLMTIRDMSANDYKIDEKDRKF</sequence>
<gene>
    <name evidence="1" type="ORF">BU058_04515</name>
</gene>
<dbReference type="InterPro" id="IPR032710">
    <property type="entry name" value="NTF2-like_dom_sf"/>
</dbReference>
<dbReference type="Pfam" id="PF07080">
    <property type="entry name" value="DUF1348"/>
    <property type="match status" value="1"/>
</dbReference>
<dbReference type="InterPro" id="IPR009783">
    <property type="entry name" value="DUF1348"/>
</dbReference>
<accession>A0A9Q6MV39</accession>
<proteinExistence type="predicted"/>
<dbReference type="AlphaFoldDB" id="A0A9Q6MV39"/>
<dbReference type="Proteomes" id="UP000241960">
    <property type="component" value="Unassembled WGS sequence"/>
</dbReference>
<dbReference type="EMBL" id="PZFQ01000011">
    <property type="protein sequence ID" value="PTI76324.1"/>
    <property type="molecule type" value="Genomic_DNA"/>
</dbReference>
<dbReference type="PANTHER" id="PTHR31757">
    <property type="entry name" value="SLL0781 PROTEIN"/>
    <property type="match status" value="1"/>
</dbReference>
<comment type="caution">
    <text evidence="1">The sequence shown here is derived from an EMBL/GenBank/DDBJ whole genome shotgun (WGS) entry which is preliminary data.</text>
</comment>
<dbReference type="RefSeq" id="WP_073505068.1">
    <property type="nucleotide sequence ID" value="NZ_CP018199.1"/>
</dbReference>
<organism evidence="1 2">
    <name type="scientific">Staphylococcus succinus</name>
    <dbReference type="NCBI Taxonomy" id="61015"/>
    <lineage>
        <taxon>Bacteria</taxon>
        <taxon>Bacillati</taxon>
        <taxon>Bacillota</taxon>
        <taxon>Bacilli</taxon>
        <taxon>Bacillales</taxon>
        <taxon>Staphylococcaceae</taxon>
        <taxon>Staphylococcus</taxon>
    </lineage>
</organism>
<protein>
    <submittedName>
        <fullName evidence="1">DUF1348 domain-containing protein</fullName>
    </submittedName>
</protein>
<dbReference type="PANTHER" id="PTHR31757:SF0">
    <property type="entry name" value="SLL0781 PROTEIN"/>
    <property type="match status" value="1"/>
</dbReference>
<dbReference type="Gene3D" id="3.10.450.50">
    <property type="match status" value="1"/>
</dbReference>
<dbReference type="SUPFAM" id="SSF54427">
    <property type="entry name" value="NTF2-like"/>
    <property type="match status" value="1"/>
</dbReference>
<evidence type="ECO:0000313" key="2">
    <source>
        <dbReference type="Proteomes" id="UP000241960"/>
    </source>
</evidence>
<evidence type="ECO:0000313" key="1">
    <source>
        <dbReference type="EMBL" id="PTI76324.1"/>
    </source>
</evidence>